<sequence length="288" mass="31759">MAEASPTVARRTLARVLRQRREVARITAARAAKHAGMHAATLSKVESATTRIQPGTAQLLMKLYGASEAECEAVFELAHAARQRGWWQTHKATPAWFDAYVGLETEASTLRAYQTELIHGLLQTEDYAFALARAAVDVSSDDEAKQHVALRMARQERLLSNKPPQLHVVLNEAALYREVGGPTVMRSQLEHLRQRCELPNVTFQVLPFSAGEHPAGAGSFLIVGFDGSPHQTIAYEDVVYVEYALGALYLEERSDTEHFANIFAGLTDRAASPSQSLTLIERAISNHN</sequence>
<name>A0ABW2KLJ8_9ACTN</name>
<dbReference type="CDD" id="cd00093">
    <property type="entry name" value="HTH_XRE"/>
    <property type="match status" value="1"/>
</dbReference>
<dbReference type="InterPro" id="IPR043917">
    <property type="entry name" value="DUF5753"/>
</dbReference>
<evidence type="ECO:0000313" key="3">
    <source>
        <dbReference type="Proteomes" id="UP001596540"/>
    </source>
</evidence>
<dbReference type="Proteomes" id="UP001596540">
    <property type="component" value="Unassembled WGS sequence"/>
</dbReference>
<dbReference type="RefSeq" id="WP_379872752.1">
    <property type="nucleotide sequence ID" value="NZ_JBHTBH010000010.1"/>
</dbReference>
<evidence type="ECO:0000259" key="1">
    <source>
        <dbReference type="PROSITE" id="PS50943"/>
    </source>
</evidence>
<comment type="caution">
    <text evidence="2">The sequence shown here is derived from an EMBL/GenBank/DDBJ whole genome shotgun (WGS) entry which is preliminary data.</text>
</comment>
<protein>
    <submittedName>
        <fullName evidence="2">Helix-turn-helix domain-containing protein</fullName>
    </submittedName>
</protein>
<accession>A0ABW2KLJ8</accession>
<dbReference type="InterPro" id="IPR001387">
    <property type="entry name" value="Cro/C1-type_HTH"/>
</dbReference>
<dbReference type="InterPro" id="IPR010982">
    <property type="entry name" value="Lambda_DNA-bd_dom_sf"/>
</dbReference>
<dbReference type="Gene3D" id="1.10.260.40">
    <property type="entry name" value="lambda repressor-like DNA-binding domains"/>
    <property type="match status" value="1"/>
</dbReference>
<dbReference type="Pfam" id="PF13560">
    <property type="entry name" value="HTH_31"/>
    <property type="match status" value="1"/>
</dbReference>
<dbReference type="EMBL" id="JBHTBH010000010">
    <property type="protein sequence ID" value="MFC7330111.1"/>
    <property type="molecule type" value="Genomic_DNA"/>
</dbReference>
<feature type="domain" description="HTH cro/C1-type" evidence="1">
    <location>
        <begin position="17"/>
        <end position="71"/>
    </location>
</feature>
<dbReference type="Pfam" id="PF19054">
    <property type="entry name" value="DUF5753"/>
    <property type="match status" value="1"/>
</dbReference>
<dbReference type="PROSITE" id="PS50943">
    <property type="entry name" value="HTH_CROC1"/>
    <property type="match status" value="1"/>
</dbReference>
<dbReference type="SMART" id="SM00530">
    <property type="entry name" value="HTH_XRE"/>
    <property type="match status" value="1"/>
</dbReference>
<dbReference type="SUPFAM" id="SSF47413">
    <property type="entry name" value="lambda repressor-like DNA-binding domains"/>
    <property type="match status" value="1"/>
</dbReference>
<gene>
    <name evidence="2" type="ORF">ACFQRF_20480</name>
</gene>
<reference evidence="3" key="1">
    <citation type="journal article" date="2019" name="Int. J. Syst. Evol. Microbiol.">
        <title>The Global Catalogue of Microorganisms (GCM) 10K type strain sequencing project: providing services to taxonomists for standard genome sequencing and annotation.</title>
        <authorList>
            <consortium name="The Broad Institute Genomics Platform"/>
            <consortium name="The Broad Institute Genome Sequencing Center for Infectious Disease"/>
            <person name="Wu L."/>
            <person name="Ma J."/>
        </authorList>
    </citation>
    <scope>NUCLEOTIDE SEQUENCE [LARGE SCALE GENOMIC DNA]</scope>
    <source>
        <strain evidence="3">CGMCC 4.7382</strain>
    </source>
</reference>
<organism evidence="2 3">
    <name type="scientific">Marinactinospora rubrisoli</name>
    <dbReference type="NCBI Taxonomy" id="2715399"/>
    <lineage>
        <taxon>Bacteria</taxon>
        <taxon>Bacillati</taxon>
        <taxon>Actinomycetota</taxon>
        <taxon>Actinomycetes</taxon>
        <taxon>Streptosporangiales</taxon>
        <taxon>Nocardiopsidaceae</taxon>
        <taxon>Marinactinospora</taxon>
    </lineage>
</organism>
<evidence type="ECO:0000313" key="2">
    <source>
        <dbReference type="EMBL" id="MFC7330111.1"/>
    </source>
</evidence>
<proteinExistence type="predicted"/>
<keyword evidence="3" id="KW-1185">Reference proteome</keyword>